<feature type="transmembrane region" description="Helical" evidence="2">
    <location>
        <begin position="63"/>
        <end position="84"/>
    </location>
</feature>
<accession>L7KES5</accession>
<keyword evidence="2" id="KW-0472">Membrane</keyword>
<dbReference type="AlphaFoldDB" id="L7KES5"/>
<evidence type="ECO:0000313" key="4">
    <source>
        <dbReference type="Proteomes" id="UP000010988"/>
    </source>
</evidence>
<protein>
    <submittedName>
        <fullName evidence="3">Uncharacterized protein</fullName>
    </submittedName>
</protein>
<evidence type="ECO:0000256" key="1">
    <source>
        <dbReference type="SAM" id="MobiDB-lite"/>
    </source>
</evidence>
<keyword evidence="2" id="KW-0812">Transmembrane</keyword>
<organism evidence="3 4">
    <name type="scientific">Gordonia aichiensis NBRC 108223</name>
    <dbReference type="NCBI Taxonomy" id="1220583"/>
    <lineage>
        <taxon>Bacteria</taxon>
        <taxon>Bacillati</taxon>
        <taxon>Actinomycetota</taxon>
        <taxon>Actinomycetes</taxon>
        <taxon>Mycobacteriales</taxon>
        <taxon>Gordoniaceae</taxon>
        <taxon>Gordonia</taxon>
    </lineage>
</organism>
<evidence type="ECO:0000256" key="2">
    <source>
        <dbReference type="SAM" id="Phobius"/>
    </source>
</evidence>
<sequence length="209" mass="21460">MTGPDRPAATWSAVLLVAATAAGVSVLAIWVRAQGSTIPTSTDLTQRAAASAGAPEELTASGVAGVAGAVVLVAACLLAAVSLWSVSPTYRRARAGYAVIGTCAVGIAAVVWFLLDSDQQLGTLGGAVDVRSDTVEVAVWPWITLCCLVIACIVGVMLVPRAASSTRASTDVTPDLATRVDTAGTARSSDFRPGRRSRRSDPTPARQRR</sequence>
<keyword evidence="4" id="KW-1185">Reference proteome</keyword>
<dbReference type="Proteomes" id="UP000010988">
    <property type="component" value="Unassembled WGS sequence"/>
</dbReference>
<dbReference type="RefSeq" id="WP_005169811.1">
    <property type="nucleotide sequence ID" value="NZ_BANR01000003.1"/>
</dbReference>
<reference evidence="3 4" key="1">
    <citation type="submission" date="2012-12" db="EMBL/GenBank/DDBJ databases">
        <title>Whole genome shotgun sequence of Gordonia aichiensis NBRC 108223.</title>
        <authorList>
            <person name="Isaki-Nakamura S."/>
            <person name="Hosoyama A."/>
            <person name="Tsuchikane K."/>
            <person name="Ando Y."/>
            <person name="Baba S."/>
            <person name="Ohji S."/>
            <person name="Hamada M."/>
            <person name="Tamura T."/>
            <person name="Yamazoe A."/>
            <person name="Yamazaki S."/>
            <person name="Fujita N."/>
        </authorList>
    </citation>
    <scope>NUCLEOTIDE SEQUENCE [LARGE SCALE GENOMIC DNA]</scope>
    <source>
        <strain evidence="3 4">NBRC 108223</strain>
    </source>
</reference>
<feature type="region of interest" description="Disordered" evidence="1">
    <location>
        <begin position="175"/>
        <end position="209"/>
    </location>
</feature>
<feature type="transmembrane region" description="Helical" evidence="2">
    <location>
        <begin position="12"/>
        <end position="31"/>
    </location>
</feature>
<dbReference type="STRING" id="1220583.GOACH_03_01350"/>
<comment type="caution">
    <text evidence="3">The sequence shown here is derived from an EMBL/GenBank/DDBJ whole genome shotgun (WGS) entry which is preliminary data.</text>
</comment>
<proteinExistence type="predicted"/>
<name>L7KES5_9ACTN</name>
<dbReference type="EMBL" id="BANR01000003">
    <property type="protein sequence ID" value="GAC47119.1"/>
    <property type="molecule type" value="Genomic_DNA"/>
</dbReference>
<gene>
    <name evidence="3" type="ORF">GOACH_03_01350</name>
</gene>
<keyword evidence="2" id="KW-1133">Transmembrane helix</keyword>
<feature type="transmembrane region" description="Helical" evidence="2">
    <location>
        <begin position="96"/>
        <end position="115"/>
    </location>
</feature>
<feature type="transmembrane region" description="Helical" evidence="2">
    <location>
        <begin position="139"/>
        <end position="159"/>
    </location>
</feature>
<dbReference type="eggNOG" id="ENOG5031W81">
    <property type="taxonomic scope" value="Bacteria"/>
</dbReference>
<evidence type="ECO:0000313" key="3">
    <source>
        <dbReference type="EMBL" id="GAC47119.1"/>
    </source>
</evidence>